<feature type="region of interest" description="Disordered" evidence="1">
    <location>
        <begin position="144"/>
        <end position="168"/>
    </location>
</feature>
<proteinExistence type="predicted"/>
<dbReference type="InParanoid" id="E3LT88"/>
<dbReference type="PANTHER" id="PTHR47331">
    <property type="entry name" value="PHD-TYPE DOMAIN-CONTAINING PROTEIN"/>
    <property type="match status" value="1"/>
</dbReference>
<dbReference type="STRING" id="31234.E3LT88"/>
<organism evidence="3">
    <name type="scientific">Caenorhabditis remanei</name>
    <name type="common">Caenorhabditis vulgaris</name>
    <dbReference type="NCBI Taxonomy" id="31234"/>
    <lineage>
        <taxon>Eukaryota</taxon>
        <taxon>Metazoa</taxon>
        <taxon>Ecdysozoa</taxon>
        <taxon>Nematoda</taxon>
        <taxon>Chromadorea</taxon>
        <taxon>Rhabditida</taxon>
        <taxon>Rhabditina</taxon>
        <taxon>Rhabditomorpha</taxon>
        <taxon>Rhabditoidea</taxon>
        <taxon>Rhabditidae</taxon>
        <taxon>Peloderinae</taxon>
        <taxon>Caenorhabditis</taxon>
    </lineage>
</organism>
<dbReference type="EMBL" id="DS268414">
    <property type="protein sequence ID" value="EFP09266.1"/>
    <property type="molecule type" value="Genomic_DNA"/>
</dbReference>
<dbReference type="HOGENOM" id="CLU_024275_0_0_1"/>
<dbReference type="OrthoDB" id="5984724at2759"/>
<feature type="region of interest" description="Disordered" evidence="1">
    <location>
        <begin position="118"/>
        <end position="137"/>
    </location>
</feature>
<feature type="compositionally biased region" description="Basic and acidic residues" evidence="1">
    <location>
        <begin position="425"/>
        <end position="440"/>
    </location>
</feature>
<dbReference type="InterPro" id="IPR005312">
    <property type="entry name" value="DUF1759"/>
</dbReference>
<name>E3LT88_CAERE</name>
<evidence type="ECO:0000313" key="2">
    <source>
        <dbReference type="EMBL" id="EFP09266.1"/>
    </source>
</evidence>
<accession>E3LT88</accession>
<reference evidence="2" key="1">
    <citation type="submission" date="2007-07" db="EMBL/GenBank/DDBJ databases">
        <title>PCAP assembly of the Caenorhabditis remanei genome.</title>
        <authorList>
            <consortium name="The Caenorhabditis remanei Sequencing Consortium"/>
            <person name="Wilson R.K."/>
        </authorList>
    </citation>
    <scope>NUCLEOTIDE SEQUENCE [LARGE SCALE GENOMIC DNA]</scope>
    <source>
        <strain evidence="2">PB4641</strain>
    </source>
</reference>
<dbReference type="AlphaFoldDB" id="E3LT88"/>
<dbReference type="Pfam" id="PF03564">
    <property type="entry name" value="DUF1759"/>
    <property type="match status" value="1"/>
</dbReference>
<gene>
    <name evidence="2" type="ORF">CRE_25453</name>
</gene>
<feature type="region of interest" description="Disordered" evidence="1">
    <location>
        <begin position="419"/>
        <end position="440"/>
    </location>
</feature>
<sequence>MEDEHLEGIKAEVTQRCKEARQTFIDVENLYQPDANDNEKELLKIGKQKLIDSLKAIVEGKEAAKQRLREHQHLSYSDEILYACEKEMEQHLMETNRFEEIRDSILSLIGKIQKLDEDNSTSLPAPVDNGGTSSTAAAPAATTTIPADVYNNQGRSVGPRDGNLSIEHAKNPVAPSFHARVASGNESCTDFSMTNQAEKVQNLHEAGPPAKYCRSSFRSNNPENYQPNTIKFSANELLAVLQVIKPFSGETCDYPLFISSFDFLVHENNNFSPIIKQSILLRLLEGDVFDSMRPAEMSEEEYKTLRHNLDRQFNTSKIQQSLLIDRIKDMVISDVDNDVMERDLNTYCNITHRLRVLGININDPYFLSCFVDRLPEAIRSKVNRKLMRGVTNFEALSNIAYEMVADKKNTDRLNKRLAKNTPDQTRIEDESRSWNQEHRGYQHGSNNVFNEEYSRSTEERRSCDIFKPPSRKTPCVYCDSSYHDACQCTMRVEKKIEAVIKKKLCENCLSKEHNFRQCKSRFRCAHCNYRHFSGHCNKVDAQDVNNFLLKYDLYDDDALAMHNSSSQPSSQYTSSSTSRCSQLSKSSSRMTQHILVTAIVMVVGSFAPEDQANEALERLRIESRLDHMPDHLEQYPRQQTVQNAKEKHNFQNRRSVKMETVRLSAQGHPLDTSRRLHNPVASATNLQYQPSSTTTSIKDEKLVKKQ</sequence>
<protein>
    <submittedName>
        <fullName evidence="2">Uncharacterized protein</fullName>
    </submittedName>
</protein>
<dbReference type="PANTHER" id="PTHR47331:SF1">
    <property type="entry name" value="GAG-LIKE PROTEIN"/>
    <property type="match status" value="1"/>
</dbReference>
<dbReference type="Proteomes" id="UP000008281">
    <property type="component" value="Unassembled WGS sequence"/>
</dbReference>
<dbReference type="eggNOG" id="KOG0017">
    <property type="taxonomic scope" value="Eukaryota"/>
</dbReference>
<evidence type="ECO:0000256" key="1">
    <source>
        <dbReference type="SAM" id="MobiDB-lite"/>
    </source>
</evidence>
<evidence type="ECO:0000313" key="3">
    <source>
        <dbReference type="Proteomes" id="UP000008281"/>
    </source>
</evidence>
<keyword evidence="3" id="KW-1185">Reference proteome</keyword>